<organism evidence="1 3">
    <name type="scientific">Rotaria magnacalcarata</name>
    <dbReference type="NCBI Taxonomy" id="392030"/>
    <lineage>
        <taxon>Eukaryota</taxon>
        <taxon>Metazoa</taxon>
        <taxon>Spiralia</taxon>
        <taxon>Gnathifera</taxon>
        <taxon>Rotifera</taxon>
        <taxon>Eurotatoria</taxon>
        <taxon>Bdelloidea</taxon>
        <taxon>Philodinida</taxon>
        <taxon>Philodinidae</taxon>
        <taxon>Rotaria</taxon>
    </lineage>
</organism>
<dbReference type="EMBL" id="CAJNRF010014402">
    <property type="protein sequence ID" value="CAF2156610.1"/>
    <property type="molecule type" value="Genomic_DNA"/>
</dbReference>
<proteinExistence type="predicted"/>
<dbReference type="AlphaFoldDB" id="A0A816YAB1"/>
<keyword evidence="4" id="KW-1185">Reference proteome</keyword>
<evidence type="ECO:0000313" key="4">
    <source>
        <dbReference type="Proteomes" id="UP000663866"/>
    </source>
</evidence>
<protein>
    <submittedName>
        <fullName evidence="1">Uncharacterized protein</fullName>
    </submittedName>
</protein>
<feature type="non-terminal residue" evidence="1">
    <location>
        <position position="89"/>
    </location>
</feature>
<dbReference type="Proteomes" id="UP000663856">
    <property type="component" value="Unassembled WGS sequence"/>
</dbReference>
<dbReference type="EMBL" id="CAJOBG010079383">
    <property type="protein sequence ID" value="CAF4626169.1"/>
    <property type="molecule type" value="Genomic_DNA"/>
</dbReference>
<evidence type="ECO:0000313" key="3">
    <source>
        <dbReference type="Proteomes" id="UP000663856"/>
    </source>
</evidence>
<name>A0A816YAB1_9BILA</name>
<evidence type="ECO:0000313" key="1">
    <source>
        <dbReference type="EMBL" id="CAF2156610.1"/>
    </source>
</evidence>
<reference evidence="1" key="1">
    <citation type="submission" date="2021-02" db="EMBL/GenBank/DDBJ databases">
        <authorList>
            <person name="Nowell W R."/>
        </authorList>
    </citation>
    <scope>NUCLEOTIDE SEQUENCE</scope>
</reference>
<dbReference type="Proteomes" id="UP000663866">
    <property type="component" value="Unassembled WGS sequence"/>
</dbReference>
<evidence type="ECO:0000313" key="2">
    <source>
        <dbReference type="EMBL" id="CAF4626169.1"/>
    </source>
</evidence>
<accession>A0A816YAB1</accession>
<sequence>MKRLERAEAQSNIQTTPNNQILPSFNNLISNCSPILKSPVSKIFTAEQCNPNLGSPLKITSSSTTKTKYIQGGPIEIKRLPNLTQNNIS</sequence>
<comment type="caution">
    <text evidence="1">The sequence shown here is derived from an EMBL/GenBank/DDBJ whole genome shotgun (WGS) entry which is preliminary data.</text>
</comment>
<gene>
    <name evidence="2" type="ORF">OVN521_LOCUS46072</name>
    <name evidence="1" type="ORF">WKI299_LOCUS31475</name>
</gene>